<dbReference type="InterPro" id="IPR011009">
    <property type="entry name" value="Kinase-like_dom_sf"/>
</dbReference>
<evidence type="ECO:0000259" key="4">
    <source>
        <dbReference type="PROSITE" id="PS50011"/>
    </source>
</evidence>
<dbReference type="SUPFAM" id="SSF56112">
    <property type="entry name" value="Protein kinase-like (PK-like)"/>
    <property type="match status" value="1"/>
</dbReference>
<dbReference type="PATRIC" id="fig|29422.6.peg.797"/>
<gene>
    <name evidence="5" type="primary">prkC</name>
    <name evidence="5" type="ORF">Lbru_0762</name>
</gene>
<keyword evidence="5" id="KW-0418">Kinase</keyword>
<dbReference type="Gene3D" id="1.10.510.10">
    <property type="entry name" value="Transferase(Phosphotransferase) domain 1"/>
    <property type="match status" value="1"/>
</dbReference>
<dbReference type="GO" id="GO:0005737">
    <property type="term" value="C:cytoplasm"/>
    <property type="evidence" value="ECO:0007669"/>
    <property type="project" value="TreeGrafter"/>
</dbReference>
<dbReference type="GO" id="GO:0004674">
    <property type="term" value="F:protein serine/threonine kinase activity"/>
    <property type="evidence" value="ECO:0007669"/>
    <property type="project" value="UniProtKB-EC"/>
</dbReference>
<dbReference type="OrthoDB" id="5633255at2"/>
<evidence type="ECO:0000256" key="3">
    <source>
        <dbReference type="PROSITE-ProRule" id="PRU10141"/>
    </source>
</evidence>
<dbReference type="AlphaFoldDB" id="A0A0W0SV53"/>
<dbReference type="EC" id="2.7.11.1" evidence="5"/>
<reference evidence="5 6" key="1">
    <citation type="submission" date="2015-11" db="EMBL/GenBank/DDBJ databases">
        <title>Genomic analysis of 38 Legionella species identifies large and diverse effector repertoires.</title>
        <authorList>
            <person name="Burstein D."/>
            <person name="Amaro F."/>
            <person name="Zusman T."/>
            <person name="Lifshitz Z."/>
            <person name="Cohen O."/>
            <person name="Gilbert J.A."/>
            <person name="Pupko T."/>
            <person name="Shuman H.A."/>
            <person name="Segal G."/>
        </authorList>
    </citation>
    <scope>NUCLEOTIDE SEQUENCE [LARGE SCALE GENOMIC DNA]</scope>
    <source>
        <strain evidence="5 6">ATCC 43878</strain>
    </source>
</reference>
<evidence type="ECO:0000256" key="2">
    <source>
        <dbReference type="ARBA" id="ARBA00022840"/>
    </source>
</evidence>
<keyword evidence="5" id="KW-0808">Transferase</keyword>
<dbReference type="GO" id="GO:0005524">
    <property type="term" value="F:ATP binding"/>
    <property type="evidence" value="ECO:0007669"/>
    <property type="project" value="UniProtKB-UniRule"/>
</dbReference>
<dbReference type="InterPro" id="IPR008271">
    <property type="entry name" value="Ser/Thr_kinase_AS"/>
</dbReference>
<dbReference type="RefSeq" id="WP_058440840.1">
    <property type="nucleotide sequence ID" value="NZ_CAAAHU010000022.1"/>
</dbReference>
<dbReference type="STRING" id="29422.Lbru_0762"/>
<dbReference type="Pfam" id="PF00069">
    <property type="entry name" value="Pkinase"/>
    <property type="match status" value="1"/>
</dbReference>
<dbReference type="EMBL" id="LNXV01000004">
    <property type="protein sequence ID" value="KTC86821.1"/>
    <property type="molecule type" value="Genomic_DNA"/>
</dbReference>
<accession>A0A0W0SV53</accession>
<keyword evidence="1 3" id="KW-0547">Nucleotide-binding</keyword>
<feature type="domain" description="Protein kinase" evidence="4">
    <location>
        <begin position="87"/>
        <end position="291"/>
    </location>
</feature>
<name>A0A0W0SV53_9GAMM</name>
<organism evidence="5 6">
    <name type="scientific">Legionella brunensis</name>
    <dbReference type="NCBI Taxonomy" id="29422"/>
    <lineage>
        <taxon>Bacteria</taxon>
        <taxon>Pseudomonadati</taxon>
        <taxon>Pseudomonadota</taxon>
        <taxon>Gammaproteobacteria</taxon>
        <taxon>Legionellales</taxon>
        <taxon>Legionellaceae</taxon>
        <taxon>Legionella</taxon>
    </lineage>
</organism>
<dbReference type="InterPro" id="IPR000719">
    <property type="entry name" value="Prot_kinase_dom"/>
</dbReference>
<feature type="binding site" evidence="3">
    <location>
        <position position="116"/>
    </location>
    <ligand>
        <name>ATP</name>
        <dbReference type="ChEBI" id="CHEBI:30616"/>
    </ligand>
</feature>
<dbReference type="InterPro" id="IPR017441">
    <property type="entry name" value="Protein_kinase_ATP_BS"/>
</dbReference>
<evidence type="ECO:0000313" key="5">
    <source>
        <dbReference type="EMBL" id="KTC86821.1"/>
    </source>
</evidence>
<dbReference type="Proteomes" id="UP000054742">
    <property type="component" value="Unassembled WGS sequence"/>
</dbReference>
<dbReference type="PROSITE" id="PS00108">
    <property type="entry name" value="PROTEIN_KINASE_ST"/>
    <property type="match status" value="1"/>
</dbReference>
<keyword evidence="2 3" id="KW-0067">ATP-binding</keyword>
<dbReference type="PANTHER" id="PTHR44167:SF18">
    <property type="entry name" value="PROTEIN KINASE DOMAIN-CONTAINING PROTEIN"/>
    <property type="match status" value="1"/>
</dbReference>
<dbReference type="PROSITE" id="PS00107">
    <property type="entry name" value="PROTEIN_KINASE_ATP"/>
    <property type="match status" value="1"/>
</dbReference>
<sequence>MPSSTIYEIVLPSVPLKVRVEDLTPDGKLLDNQLLTQVIEKIESSKNSSTKTLKKAPFAQRFKKNELNTPYDIIAFDENYYAIYYGAKRNTHLGIGGFGYVKLVQNIKTGVWAVLKLAVPDKEHNEYLVLQKVDLALGYLERKVLKDNSFIENQKKQHASGSGTWWSAYQANLLMELADGISLADLSTGNYVLSANKWIEIILQVLKEYKKVKDLGIVHKDLKLGNIFYCFIKNKATIIDFGASRKKRSFLNTKREEIIYSIGYTAPEIEQKGHYSEETDIYALGATFFIY</sequence>
<evidence type="ECO:0000256" key="1">
    <source>
        <dbReference type="ARBA" id="ARBA00022741"/>
    </source>
</evidence>
<evidence type="ECO:0000313" key="6">
    <source>
        <dbReference type="Proteomes" id="UP000054742"/>
    </source>
</evidence>
<comment type="caution">
    <text evidence="5">The sequence shown here is derived from an EMBL/GenBank/DDBJ whole genome shotgun (WGS) entry which is preliminary data.</text>
</comment>
<keyword evidence="6" id="KW-1185">Reference proteome</keyword>
<proteinExistence type="predicted"/>
<dbReference type="PROSITE" id="PS50011">
    <property type="entry name" value="PROTEIN_KINASE_DOM"/>
    <property type="match status" value="1"/>
</dbReference>
<protein>
    <submittedName>
        <fullName evidence="5">Serine/threonine-protein kinase PrkC</fullName>
        <ecNumber evidence="5">2.7.11.1</ecNumber>
    </submittedName>
</protein>
<dbReference type="SMART" id="SM00220">
    <property type="entry name" value="S_TKc"/>
    <property type="match status" value="1"/>
</dbReference>
<dbReference type="PANTHER" id="PTHR44167">
    <property type="entry name" value="OVARIAN-SPECIFIC SERINE/THREONINE-PROTEIN KINASE LOK-RELATED"/>
    <property type="match status" value="1"/>
</dbReference>